<comment type="similarity">
    <text evidence="3">Belongs to the radical SAM superfamily. NifB family.</text>
</comment>
<dbReference type="AlphaFoldDB" id="A0A7C4JIQ8"/>
<comment type="pathway">
    <text evidence="2">Cofactor biosynthesis; Fe-Mo cofactor biosynthesis.</text>
</comment>
<keyword evidence="6" id="KW-0479">Metal-binding</keyword>
<sequence>MGYIDVVLKLSKHIEEEVCNTQNCWVLRRYYRFRSSKNYGGSAVGDVVGCNLSCAYCWCKKINAKPWGGSYELPQNVVEKLLSIARAKKYKVVRLSGGEPTLCFNHLVQVINLFGYRRNKEEVFILETNGLLIGLNEDLSTKLKPYSRFLIVRVSLKGCTEEDFKTITGLGSSVYDNQIKAIENLSIKGIPYIVAVPVSLCSKQGFSKLLEVLSRRIGEHVLSALEQEVLILYPFIVKDICRKKLKPWIAYDPIEKKKVMGDELNGFLKKRC</sequence>
<evidence type="ECO:0000256" key="4">
    <source>
        <dbReference type="ARBA" id="ARBA00022485"/>
    </source>
</evidence>
<dbReference type="GO" id="GO:0046872">
    <property type="term" value="F:metal ion binding"/>
    <property type="evidence" value="ECO:0007669"/>
    <property type="project" value="UniProtKB-KW"/>
</dbReference>
<evidence type="ECO:0000256" key="3">
    <source>
        <dbReference type="ARBA" id="ARBA00006804"/>
    </source>
</evidence>
<dbReference type="CDD" id="cd01335">
    <property type="entry name" value="Radical_SAM"/>
    <property type="match status" value="1"/>
</dbReference>
<organism evidence="13">
    <name type="scientific">Ignisphaera aggregans</name>
    <dbReference type="NCBI Taxonomy" id="334771"/>
    <lineage>
        <taxon>Archaea</taxon>
        <taxon>Thermoproteota</taxon>
        <taxon>Thermoprotei</taxon>
        <taxon>Desulfurococcales</taxon>
        <taxon>Desulfurococcaceae</taxon>
        <taxon>Ignisphaera</taxon>
    </lineage>
</organism>
<keyword evidence="8" id="KW-0411">Iron-sulfur</keyword>
<evidence type="ECO:0000256" key="2">
    <source>
        <dbReference type="ARBA" id="ARBA00005155"/>
    </source>
</evidence>
<evidence type="ECO:0000256" key="8">
    <source>
        <dbReference type="ARBA" id="ARBA00023014"/>
    </source>
</evidence>
<proteinExistence type="inferred from homology"/>
<accession>A0A7C4JIQ8</accession>
<protein>
    <submittedName>
        <fullName evidence="13">Radical SAM protein</fullName>
    </submittedName>
</protein>
<evidence type="ECO:0000256" key="1">
    <source>
        <dbReference type="ARBA" id="ARBA00001966"/>
    </source>
</evidence>
<dbReference type="SFLD" id="SFLDG01067">
    <property type="entry name" value="SPASM/twitch_domain_containing"/>
    <property type="match status" value="1"/>
</dbReference>
<dbReference type="InterPro" id="IPR058240">
    <property type="entry name" value="rSAM_sf"/>
</dbReference>
<dbReference type="GO" id="GO:0016829">
    <property type="term" value="F:lyase activity"/>
    <property type="evidence" value="ECO:0007669"/>
    <property type="project" value="UniProtKB-KW"/>
</dbReference>
<dbReference type="EMBL" id="DTBD01000012">
    <property type="protein sequence ID" value="HGQ63954.1"/>
    <property type="molecule type" value="Genomic_DNA"/>
</dbReference>
<evidence type="ECO:0000259" key="11">
    <source>
        <dbReference type="PROSITE" id="PS51918"/>
    </source>
</evidence>
<dbReference type="SUPFAM" id="SSF102114">
    <property type="entry name" value="Radical SAM enzymes"/>
    <property type="match status" value="1"/>
</dbReference>
<comment type="cofactor">
    <cofactor evidence="1">
        <name>[4Fe-4S] cluster</name>
        <dbReference type="ChEBI" id="CHEBI:49883"/>
    </cofactor>
</comment>
<evidence type="ECO:0000256" key="10">
    <source>
        <dbReference type="ARBA" id="ARBA00023239"/>
    </source>
</evidence>
<evidence type="ECO:0000313" key="12">
    <source>
        <dbReference type="EMBL" id="HGQ35643.1"/>
    </source>
</evidence>
<comment type="caution">
    <text evidence="13">The sequence shown here is derived from an EMBL/GenBank/DDBJ whole genome shotgun (WGS) entry which is preliminary data.</text>
</comment>
<reference evidence="13" key="1">
    <citation type="journal article" date="2020" name="mSystems">
        <title>Genome- and Community-Level Interaction Insights into Carbon Utilization and Element Cycling Functions of Hydrothermarchaeota in Hydrothermal Sediment.</title>
        <authorList>
            <person name="Zhou Z."/>
            <person name="Liu Y."/>
            <person name="Xu W."/>
            <person name="Pan J."/>
            <person name="Luo Z.H."/>
            <person name="Li M."/>
        </authorList>
    </citation>
    <scope>NUCLEOTIDE SEQUENCE [LARGE SCALE GENOMIC DNA]</scope>
    <source>
        <strain evidence="13">SpSt-637</strain>
        <strain evidence="12">SpSt-667</strain>
    </source>
</reference>
<dbReference type="Pfam" id="PF04055">
    <property type="entry name" value="Radical_SAM"/>
    <property type="match status" value="1"/>
</dbReference>
<keyword evidence="5" id="KW-0949">S-adenosyl-L-methionine</keyword>
<keyword evidence="9" id="KW-0535">Nitrogen fixation</keyword>
<keyword evidence="10" id="KW-0456">Lyase</keyword>
<dbReference type="PANTHER" id="PTHR43787">
    <property type="entry name" value="FEMO COFACTOR BIOSYNTHESIS PROTEIN NIFB-RELATED"/>
    <property type="match status" value="1"/>
</dbReference>
<dbReference type="EMBL" id="DTCK01000016">
    <property type="protein sequence ID" value="HGQ35643.1"/>
    <property type="molecule type" value="Genomic_DNA"/>
</dbReference>
<evidence type="ECO:0000256" key="6">
    <source>
        <dbReference type="ARBA" id="ARBA00022723"/>
    </source>
</evidence>
<dbReference type="Gene3D" id="3.20.20.70">
    <property type="entry name" value="Aldolase class I"/>
    <property type="match status" value="1"/>
</dbReference>
<dbReference type="GO" id="GO:0051539">
    <property type="term" value="F:4 iron, 4 sulfur cluster binding"/>
    <property type="evidence" value="ECO:0007669"/>
    <property type="project" value="UniProtKB-KW"/>
</dbReference>
<dbReference type="InterPro" id="IPR007197">
    <property type="entry name" value="rSAM"/>
</dbReference>
<dbReference type="PANTHER" id="PTHR43787:SF13">
    <property type="entry name" value="FEMO COFACTOR BIOSYNTHESIS PROTEIN NIFB"/>
    <property type="match status" value="1"/>
</dbReference>
<evidence type="ECO:0000256" key="7">
    <source>
        <dbReference type="ARBA" id="ARBA00023004"/>
    </source>
</evidence>
<dbReference type="InterPro" id="IPR013785">
    <property type="entry name" value="Aldolase_TIM"/>
</dbReference>
<keyword evidence="7" id="KW-0408">Iron</keyword>
<evidence type="ECO:0000256" key="5">
    <source>
        <dbReference type="ARBA" id="ARBA00022691"/>
    </source>
</evidence>
<gene>
    <name evidence="13" type="ORF">ENU08_01765</name>
    <name evidence="12" type="ORF">ENU41_03075</name>
</gene>
<dbReference type="PROSITE" id="PS51918">
    <property type="entry name" value="RADICAL_SAM"/>
    <property type="match status" value="1"/>
</dbReference>
<keyword evidence="4" id="KW-0004">4Fe-4S</keyword>
<evidence type="ECO:0000313" key="13">
    <source>
        <dbReference type="EMBL" id="HGQ63954.1"/>
    </source>
</evidence>
<name>A0A7C4JIQ8_9CREN</name>
<evidence type="ECO:0000256" key="9">
    <source>
        <dbReference type="ARBA" id="ARBA00023231"/>
    </source>
</evidence>
<feature type="domain" description="Radical SAM core" evidence="11">
    <location>
        <begin position="32"/>
        <end position="255"/>
    </location>
</feature>
<dbReference type="SFLD" id="SFLDS00029">
    <property type="entry name" value="Radical_SAM"/>
    <property type="match status" value="1"/>
</dbReference>